<reference evidence="1 2" key="1">
    <citation type="submission" date="2019-07" db="EMBL/GenBank/DDBJ databases">
        <authorList>
            <person name="Kim J."/>
        </authorList>
    </citation>
    <scope>NUCLEOTIDE SEQUENCE [LARGE SCALE GENOMIC DNA]</scope>
    <source>
        <strain evidence="1 2">JC52</strain>
    </source>
</reference>
<name>A0A559K7G5_9BACL</name>
<accession>A0A559K7G5</accession>
<dbReference type="InterPro" id="IPR021617">
    <property type="entry name" value="DUF3231"/>
</dbReference>
<dbReference type="Proteomes" id="UP000317036">
    <property type="component" value="Unassembled WGS sequence"/>
</dbReference>
<dbReference type="AlphaFoldDB" id="A0A559K7G5"/>
<evidence type="ECO:0000313" key="1">
    <source>
        <dbReference type="EMBL" id="TVY08057.1"/>
    </source>
</evidence>
<gene>
    <name evidence="1" type="ORF">FPZ49_20900</name>
</gene>
<evidence type="ECO:0000313" key="2">
    <source>
        <dbReference type="Proteomes" id="UP000317036"/>
    </source>
</evidence>
<organism evidence="1 2">
    <name type="scientific">Paenibacillus cremeus</name>
    <dbReference type="NCBI Taxonomy" id="2163881"/>
    <lineage>
        <taxon>Bacteria</taxon>
        <taxon>Bacillati</taxon>
        <taxon>Bacillota</taxon>
        <taxon>Bacilli</taxon>
        <taxon>Bacillales</taxon>
        <taxon>Paenibacillaceae</taxon>
        <taxon>Paenibacillus</taxon>
    </lineage>
</organism>
<proteinExistence type="predicted"/>
<sequence>MGFTNQDMNVSAPRLFTDAFMAHYVYYMATMAIDNYRIG</sequence>
<protein>
    <submittedName>
        <fullName evidence="1">DUF3231 family protein</fullName>
    </submittedName>
</protein>
<comment type="caution">
    <text evidence="1">The sequence shown here is derived from an EMBL/GenBank/DDBJ whole genome shotgun (WGS) entry which is preliminary data.</text>
</comment>
<keyword evidence="2" id="KW-1185">Reference proteome</keyword>
<dbReference type="Pfam" id="PF11553">
    <property type="entry name" value="DUF3231"/>
    <property type="match status" value="1"/>
</dbReference>
<dbReference type="EMBL" id="VNJI01000028">
    <property type="protein sequence ID" value="TVY08057.1"/>
    <property type="molecule type" value="Genomic_DNA"/>
</dbReference>